<protein>
    <recommendedName>
        <fullName evidence="3">Cohesin domain-containing protein</fullName>
    </recommendedName>
</protein>
<dbReference type="InterPro" id="IPR002102">
    <property type="entry name" value="Cohesin_dom"/>
</dbReference>
<gene>
    <name evidence="4" type="ORF">A3B49_02600</name>
</gene>
<evidence type="ECO:0000256" key="2">
    <source>
        <dbReference type="SAM" id="SignalP"/>
    </source>
</evidence>
<proteinExistence type="predicted"/>
<keyword evidence="1" id="KW-0812">Transmembrane</keyword>
<feature type="domain" description="Cohesin" evidence="3">
    <location>
        <begin position="33"/>
        <end position="141"/>
    </location>
</feature>
<dbReference type="GO" id="GO:0000272">
    <property type="term" value="P:polysaccharide catabolic process"/>
    <property type="evidence" value="ECO:0007669"/>
    <property type="project" value="InterPro"/>
</dbReference>
<keyword evidence="1" id="KW-0472">Membrane</keyword>
<organism evidence="4 5">
    <name type="scientific">Candidatus Daviesbacteria bacterium RIFCSPLOWO2_01_FULL_40_24</name>
    <dbReference type="NCBI Taxonomy" id="1797787"/>
    <lineage>
        <taxon>Bacteria</taxon>
        <taxon>Candidatus Daviesiibacteriota</taxon>
    </lineage>
</organism>
<reference evidence="4 5" key="1">
    <citation type="journal article" date="2016" name="Nat. Commun.">
        <title>Thousands of microbial genomes shed light on interconnected biogeochemical processes in an aquifer system.</title>
        <authorList>
            <person name="Anantharaman K."/>
            <person name="Brown C.T."/>
            <person name="Hug L.A."/>
            <person name="Sharon I."/>
            <person name="Castelle C.J."/>
            <person name="Probst A.J."/>
            <person name="Thomas B.C."/>
            <person name="Singh A."/>
            <person name="Wilkins M.J."/>
            <person name="Karaoz U."/>
            <person name="Brodie E.L."/>
            <person name="Williams K.H."/>
            <person name="Hubbard S.S."/>
            <person name="Banfield J.F."/>
        </authorList>
    </citation>
    <scope>NUCLEOTIDE SEQUENCE [LARGE SCALE GENOMIC DNA]</scope>
</reference>
<comment type="caution">
    <text evidence="4">The sequence shown here is derived from an EMBL/GenBank/DDBJ whole genome shotgun (WGS) entry which is preliminary data.</text>
</comment>
<dbReference type="EMBL" id="MFDO01000009">
    <property type="protein sequence ID" value="OGE65721.1"/>
    <property type="molecule type" value="Genomic_DNA"/>
</dbReference>
<feature type="chain" id="PRO_5009520050" description="Cohesin domain-containing protein" evidence="2">
    <location>
        <begin position="25"/>
        <end position="227"/>
    </location>
</feature>
<evidence type="ECO:0000256" key="1">
    <source>
        <dbReference type="SAM" id="Phobius"/>
    </source>
</evidence>
<dbReference type="AlphaFoldDB" id="A0A1F5MK25"/>
<dbReference type="Pfam" id="PF00963">
    <property type="entry name" value="Cohesin"/>
    <property type="match status" value="1"/>
</dbReference>
<name>A0A1F5MK25_9BACT</name>
<feature type="transmembrane region" description="Helical" evidence="1">
    <location>
        <begin position="207"/>
        <end position="226"/>
    </location>
</feature>
<keyword evidence="1" id="KW-1133">Transmembrane helix</keyword>
<sequence>MFKLPARLLISFSVFILLSTEVYAATLSLSPATGTFNVGCSFSLNVLLDTQGAATDGVDAILLYDTTRFTALKIKNGTIYSEYPGNIIEAQAGRVIISGSASAASPFSGSGVLATVDFSVLPQAPAGAAQIKFDFDAADRTKTIDSNVAERNNVTDVLTAVVDGNYTIGSGTGCATGVGQGSTGTVATGAAVPVKSLPVAADINTTIFITVAGVALTIIGVLGLAFL</sequence>
<evidence type="ECO:0000313" key="5">
    <source>
        <dbReference type="Proteomes" id="UP000178017"/>
    </source>
</evidence>
<dbReference type="Proteomes" id="UP000178017">
    <property type="component" value="Unassembled WGS sequence"/>
</dbReference>
<dbReference type="InterPro" id="IPR008965">
    <property type="entry name" value="CBM2/CBM3_carb-bd_dom_sf"/>
</dbReference>
<dbReference type="GO" id="GO:0030246">
    <property type="term" value="F:carbohydrate binding"/>
    <property type="evidence" value="ECO:0007669"/>
    <property type="project" value="InterPro"/>
</dbReference>
<evidence type="ECO:0000259" key="3">
    <source>
        <dbReference type="Pfam" id="PF00963"/>
    </source>
</evidence>
<dbReference type="SUPFAM" id="SSF49384">
    <property type="entry name" value="Carbohydrate-binding domain"/>
    <property type="match status" value="1"/>
</dbReference>
<evidence type="ECO:0000313" key="4">
    <source>
        <dbReference type="EMBL" id="OGE65721.1"/>
    </source>
</evidence>
<keyword evidence="2" id="KW-0732">Signal</keyword>
<feature type="signal peptide" evidence="2">
    <location>
        <begin position="1"/>
        <end position="24"/>
    </location>
</feature>
<dbReference type="Gene3D" id="2.60.40.680">
    <property type="match status" value="1"/>
</dbReference>
<accession>A0A1F5MK25</accession>